<name>A0A7W9YX20_9HYPH</name>
<dbReference type="Proteomes" id="UP000535501">
    <property type="component" value="Unassembled WGS sequence"/>
</dbReference>
<sequence length="79" mass="9183">MPITCTTFQGLTYNLLVEEFADRDAVGQLNGYLASIYRIEKTTSVRRLLRRSRLPGAADEMRRELERDGIQAFRRFQNS</sequence>
<comment type="caution">
    <text evidence="1">The sequence shown here is derived from an EMBL/GenBank/DDBJ whole genome shotgun (WGS) entry which is preliminary data.</text>
</comment>
<dbReference type="AlphaFoldDB" id="A0A7W9YX20"/>
<accession>A0A7W9YX20</accession>
<organism evidence="1 2">
    <name type="scientific">Pseudorhizobium flavum</name>
    <dbReference type="NCBI Taxonomy" id="1335061"/>
    <lineage>
        <taxon>Bacteria</taxon>
        <taxon>Pseudomonadati</taxon>
        <taxon>Pseudomonadota</taxon>
        <taxon>Alphaproteobacteria</taxon>
        <taxon>Hyphomicrobiales</taxon>
        <taxon>Rhizobiaceae</taxon>
        <taxon>Rhizobium/Agrobacterium group</taxon>
        <taxon>Pseudorhizobium</taxon>
    </lineage>
</organism>
<reference evidence="1 2" key="1">
    <citation type="submission" date="2020-08" db="EMBL/GenBank/DDBJ databases">
        <title>Genomic Encyclopedia of Type Strains, Phase IV (KMG-IV): sequencing the most valuable type-strain genomes for metagenomic binning, comparative biology and taxonomic classification.</title>
        <authorList>
            <person name="Goeker M."/>
        </authorList>
    </citation>
    <scope>NUCLEOTIDE SEQUENCE [LARGE SCALE GENOMIC DNA]</scope>
    <source>
        <strain evidence="1 2">DSM 102134</strain>
    </source>
</reference>
<keyword evidence="2" id="KW-1185">Reference proteome</keyword>
<evidence type="ECO:0000313" key="1">
    <source>
        <dbReference type="EMBL" id="MBB6179842.1"/>
    </source>
</evidence>
<evidence type="ECO:0000313" key="2">
    <source>
        <dbReference type="Proteomes" id="UP000535501"/>
    </source>
</evidence>
<gene>
    <name evidence="1" type="ORF">HNQ75_001810</name>
</gene>
<protein>
    <submittedName>
        <fullName evidence="1">Uncharacterized protein</fullName>
    </submittedName>
</protein>
<dbReference type="EMBL" id="JACHEJ010000003">
    <property type="protein sequence ID" value="MBB6179842.1"/>
    <property type="molecule type" value="Genomic_DNA"/>
</dbReference>
<proteinExistence type="predicted"/>